<feature type="signal peptide" evidence="1">
    <location>
        <begin position="1"/>
        <end position="24"/>
    </location>
</feature>
<proteinExistence type="predicted"/>
<evidence type="ECO:0000256" key="1">
    <source>
        <dbReference type="SAM" id="SignalP"/>
    </source>
</evidence>
<sequence length="628" mass="68251">MFDRSRWARRVLACVSLVSAGACGTSPKLVPASRTTGATPEAPTVAERIARVEHGLLPPVRIARETAPWSLEERMRAHRVPGLVVAVIDDFRLAWTKAYGVADANSGERLTETTPMQSGSISKSIAAFIALGEVRAGKLALDTDINASLKSWKLPPNELTRRTPVTLRQLLSHTAGTTVPGFNGYAFDDAVPTLLQVLDGRPPANSPPVVVDLAPGSRFRYSGGGVSIAQQAVLDAEGGRSYASIAKERVFEPFGMARSTYVQPLPTDRGLYATGHMRDRVIPGKRHMFAELASGGLWTTAGDLAIFWLEIQRALAGRPSHVPAEIATWMTTSVAPVRQDEDVAMGTFLSRHGNAQYFGNWGTNEGFQAISTVRKGKGYGVVLMSNCVGSQRLMQEVLRAIAHEYAWDGYDEPALERRPLDATRLAPFAGRWTFGARDGFDLDLSGGRMALRRPFEDSEELVPIDGDIFVGRDTGVRITFPNDHEAVMTSEGGRVEHAVRLASDAAAPIFLLEANRVDEAIGAYRKLLAVDANEPAASESHLGGMASNLLRLRQDEGALRIMRLDVALHPESTDAHEDLAYVYDCMGRHPDAIVEYRAAMAAMNRNPKASAETKAAYATRMGARIRRP</sequence>
<dbReference type="PROSITE" id="PS51257">
    <property type="entry name" value="PROKAR_LIPOPROTEIN"/>
    <property type="match status" value="1"/>
</dbReference>
<reference evidence="3" key="1">
    <citation type="submission" date="2021-12" db="EMBL/GenBank/DDBJ databases">
        <title>Discovery of the Pendulisporaceae a myxobacterial family with distinct sporulation behavior and unique specialized metabolism.</title>
        <authorList>
            <person name="Garcia R."/>
            <person name="Popoff A."/>
            <person name="Bader C.D."/>
            <person name="Loehr J."/>
            <person name="Walesch S."/>
            <person name="Walt C."/>
            <person name="Boldt J."/>
            <person name="Bunk B."/>
            <person name="Haeckl F.J.F.P.J."/>
            <person name="Gunesch A.P."/>
            <person name="Birkelbach J."/>
            <person name="Nuebel U."/>
            <person name="Pietschmann T."/>
            <person name="Bach T."/>
            <person name="Mueller R."/>
        </authorList>
    </citation>
    <scope>NUCLEOTIDE SEQUENCE</scope>
    <source>
        <strain evidence="3">MSr11367</strain>
    </source>
</reference>
<feature type="domain" description="Beta-lactamase-related" evidence="2">
    <location>
        <begin position="72"/>
        <end position="402"/>
    </location>
</feature>
<dbReference type="Proteomes" id="UP001374803">
    <property type="component" value="Chromosome"/>
</dbReference>
<dbReference type="InterPro" id="IPR011990">
    <property type="entry name" value="TPR-like_helical_dom_sf"/>
</dbReference>
<dbReference type="Pfam" id="PF00144">
    <property type="entry name" value="Beta-lactamase"/>
    <property type="match status" value="1"/>
</dbReference>
<dbReference type="RefSeq" id="WP_394834570.1">
    <property type="nucleotide sequence ID" value="NZ_CP089929.1"/>
</dbReference>
<dbReference type="EMBL" id="CP089983">
    <property type="protein sequence ID" value="WXB04927.1"/>
    <property type="molecule type" value="Genomic_DNA"/>
</dbReference>
<gene>
    <name evidence="3" type="ORF">LVJ94_49555</name>
</gene>
<evidence type="ECO:0000313" key="3">
    <source>
        <dbReference type="EMBL" id="WXB04927.1"/>
    </source>
</evidence>
<organism evidence="3 4">
    <name type="scientific">Pendulispora rubella</name>
    <dbReference type="NCBI Taxonomy" id="2741070"/>
    <lineage>
        <taxon>Bacteria</taxon>
        <taxon>Pseudomonadati</taxon>
        <taxon>Myxococcota</taxon>
        <taxon>Myxococcia</taxon>
        <taxon>Myxococcales</taxon>
        <taxon>Sorangiineae</taxon>
        <taxon>Pendulisporaceae</taxon>
        <taxon>Pendulispora</taxon>
    </lineage>
</organism>
<dbReference type="InterPro" id="IPR050491">
    <property type="entry name" value="AmpC-like"/>
</dbReference>
<evidence type="ECO:0000259" key="2">
    <source>
        <dbReference type="Pfam" id="PF00144"/>
    </source>
</evidence>
<dbReference type="PANTHER" id="PTHR46825:SF12">
    <property type="entry name" value="PENICILLIN-BINDING PROTEIN 4"/>
    <property type="match status" value="1"/>
</dbReference>
<dbReference type="Gene3D" id="1.25.40.10">
    <property type="entry name" value="Tetratricopeptide repeat domain"/>
    <property type="match status" value="1"/>
</dbReference>
<dbReference type="InterPro" id="IPR012338">
    <property type="entry name" value="Beta-lactam/transpept-like"/>
</dbReference>
<feature type="chain" id="PRO_5045152580" evidence="1">
    <location>
        <begin position="25"/>
        <end position="628"/>
    </location>
</feature>
<name>A0ABZ2L1X4_9BACT</name>
<accession>A0ABZ2L1X4</accession>
<keyword evidence="1" id="KW-0732">Signal</keyword>
<evidence type="ECO:0000313" key="4">
    <source>
        <dbReference type="Proteomes" id="UP001374803"/>
    </source>
</evidence>
<dbReference type="InterPro" id="IPR001466">
    <property type="entry name" value="Beta-lactam-related"/>
</dbReference>
<dbReference type="SUPFAM" id="SSF56601">
    <property type="entry name" value="beta-lactamase/transpeptidase-like"/>
    <property type="match status" value="1"/>
</dbReference>
<dbReference type="Gene3D" id="3.40.710.10">
    <property type="entry name" value="DD-peptidase/beta-lactamase superfamily"/>
    <property type="match status" value="1"/>
</dbReference>
<keyword evidence="4" id="KW-1185">Reference proteome</keyword>
<protein>
    <submittedName>
        <fullName evidence="3">Beta-lactamase family protein</fullName>
    </submittedName>
</protein>
<dbReference type="SUPFAM" id="SSF48452">
    <property type="entry name" value="TPR-like"/>
    <property type="match status" value="1"/>
</dbReference>
<dbReference type="PANTHER" id="PTHR46825">
    <property type="entry name" value="D-ALANYL-D-ALANINE-CARBOXYPEPTIDASE/ENDOPEPTIDASE AMPH"/>
    <property type="match status" value="1"/>
</dbReference>